<feature type="compositionally biased region" description="Polar residues" evidence="1">
    <location>
        <begin position="66"/>
        <end position="78"/>
    </location>
</feature>
<reference evidence="3" key="1">
    <citation type="journal article" date="2021" name="Front. Microbiol.">
        <title>Comprehensive Comparative Genomics and Phenotyping of Methylobacterium Species.</title>
        <authorList>
            <person name="Alessa O."/>
            <person name="Ogura Y."/>
            <person name="Fujitani Y."/>
            <person name="Takami H."/>
            <person name="Hayashi T."/>
            <person name="Sahin N."/>
            <person name="Tani A."/>
        </authorList>
    </citation>
    <scope>NUCLEOTIDE SEQUENCE</scope>
    <source>
        <strain evidence="3">DSM 14458</strain>
    </source>
</reference>
<keyword evidence="4" id="KW-1185">Reference proteome</keyword>
<feature type="compositionally biased region" description="Gly residues" evidence="1">
    <location>
        <begin position="86"/>
        <end position="96"/>
    </location>
</feature>
<name>A0ABQ4V0N8_9HYPH</name>
<dbReference type="EMBL" id="BPRE01000021">
    <property type="protein sequence ID" value="GJE78166.1"/>
    <property type="molecule type" value="Genomic_DNA"/>
</dbReference>
<sequence length="96" mass="9133">MKKFSLALVGSLALASPCLAQTAYPSAPPVVIDGPATTGTITSGQNNTGADANVVVPFGSTGADTFQSDSAVGGNANQPARAVPQGSGGGASGGNN</sequence>
<protein>
    <recommendedName>
        <fullName evidence="5">DUF320 domain-containing protein</fullName>
    </recommendedName>
</protein>
<reference evidence="3" key="2">
    <citation type="submission" date="2021-08" db="EMBL/GenBank/DDBJ databases">
        <authorList>
            <person name="Tani A."/>
            <person name="Ola A."/>
            <person name="Ogura Y."/>
            <person name="Katsura K."/>
            <person name="Hayashi T."/>
        </authorList>
    </citation>
    <scope>NUCLEOTIDE SEQUENCE</scope>
    <source>
        <strain evidence="3">DSM 14458</strain>
    </source>
</reference>
<accession>A0ABQ4V0N8</accession>
<evidence type="ECO:0000313" key="4">
    <source>
        <dbReference type="Proteomes" id="UP001055093"/>
    </source>
</evidence>
<gene>
    <name evidence="3" type="ORF">BGCPKDLD_4777</name>
</gene>
<dbReference type="Proteomes" id="UP001055093">
    <property type="component" value="Unassembled WGS sequence"/>
</dbReference>
<feature type="signal peptide" evidence="2">
    <location>
        <begin position="1"/>
        <end position="20"/>
    </location>
</feature>
<feature type="chain" id="PRO_5047007971" description="DUF320 domain-containing protein" evidence="2">
    <location>
        <begin position="21"/>
        <end position="96"/>
    </location>
</feature>
<evidence type="ECO:0000256" key="2">
    <source>
        <dbReference type="SAM" id="SignalP"/>
    </source>
</evidence>
<keyword evidence="2" id="KW-0732">Signal</keyword>
<evidence type="ECO:0000313" key="3">
    <source>
        <dbReference type="EMBL" id="GJE78166.1"/>
    </source>
</evidence>
<evidence type="ECO:0008006" key="5">
    <source>
        <dbReference type="Google" id="ProtNLM"/>
    </source>
</evidence>
<dbReference type="RefSeq" id="WP_137829846.1">
    <property type="nucleotide sequence ID" value="NZ_BPRE01000021.1"/>
</dbReference>
<comment type="caution">
    <text evidence="3">The sequence shown here is derived from an EMBL/GenBank/DDBJ whole genome shotgun (WGS) entry which is preliminary data.</text>
</comment>
<organism evidence="3 4">
    <name type="scientific">Methylorubrum suomiense</name>
    <dbReference type="NCBI Taxonomy" id="144191"/>
    <lineage>
        <taxon>Bacteria</taxon>
        <taxon>Pseudomonadati</taxon>
        <taxon>Pseudomonadota</taxon>
        <taxon>Alphaproteobacteria</taxon>
        <taxon>Hyphomicrobiales</taxon>
        <taxon>Methylobacteriaceae</taxon>
        <taxon>Methylorubrum</taxon>
    </lineage>
</organism>
<proteinExistence type="predicted"/>
<feature type="region of interest" description="Disordered" evidence="1">
    <location>
        <begin position="66"/>
        <end position="96"/>
    </location>
</feature>
<evidence type="ECO:0000256" key="1">
    <source>
        <dbReference type="SAM" id="MobiDB-lite"/>
    </source>
</evidence>